<protein>
    <submittedName>
        <fullName evidence="1">Uncharacterized protein</fullName>
    </submittedName>
</protein>
<dbReference type="Proteomes" id="UP000677913">
    <property type="component" value="Unassembled WGS sequence"/>
</dbReference>
<sequence length="55" mass="6056">MPVTGLVNRIDWEPGSDLLRGTCHCGARRTCDGPVEMWAWLLAHPRGHGNDDLDG</sequence>
<gene>
    <name evidence="1" type="ORF">KGA66_23765</name>
</gene>
<evidence type="ECO:0000313" key="1">
    <source>
        <dbReference type="EMBL" id="MBS2966083.1"/>
    </source>
</evidence>
<keyword evidence="2" id="KW-1185">Reference proteome</keyword>
<reference evidence="1" key="1">
    <citation type="submission" date="2021-04" db="EMBL/GenBank/DDBJ databases">
        <title>Genome based classification of Actinospica acidithermotolerans sp. nov., an actinobacterium isolated from an Indonesian hot spring.</title>
        <authorList>
            <person name="Kusuma A.B."/>
            <person name="Putra K.E."/>
            <person name="Nafisah S."/>
            <person name="Loh J."/>
            <person name="Nouioui I."/>
            <person name="Goodfellow M."/>
        </authorList>
    </citation>
    <scope>NUCLEOTIDE SEQUENCE</scope>
    <source>
        <strain evidence="1">DSM 45618</strain>
    </source>
</reference>
<proteinExistence type="predicted"/>
<organism evidence="1 2">
    <name type="scientific">Actinocrinis puniceicyclus</name>
    <dbReference type="NCBI Taxonomy" id="977794"/>
    <lineage>
        <taxon>Bacteria</taxon>
        <taxon>Bacillati</taxon>
        <taxon>Actinomycetota</taxon>
        <taxon>Actinomycetes</taxon>
        <taxon>Catenulisporales</taxon>
        <taxon>Actinospicaceae</taxon>
        <taxon>Actinocrinis</taxon>
    </lineage>
</organism>
<dbReference type="AlphaFoldDB" id="A0A8J8BE76"/>
<dbReference type="EMBL" id="JAGSXH010000120">
    <property type="protein sequence ID" value="MBS2966083.1"/>
    <property type="molecule type" value="Genomic_DNA"/>
</dbReference>
<name>A0A8J8BE76_9ACTN</name>
<comment type="caution">
    <text evidence="1">The sequence shown here is derived from an EMBL/GenBank/DDBJ whole genome shotgun (WGS) entry which is preliminary data.</text>
</comment>
<dbReference type="RefSeq" id="WP_211470810.1">
    <property type="nucleotide sequence ID" value="NZ_JAGSXH010000120.1"/>
</dbReference>
<accession>A0A8J8BE76</accession>
<evidence type="ECO:0000313" key="2">
    <source>
        <dbReference type="Proteomes" id="UP000677913"/>
    </source>
</evidence>